<comment type="caution">
    <text evidence="2">The sequence shown here is derived from an EMBL/GenBank/DDBJ whole genome shotgun (WGS) entry which is preliminary data.</text>
</comment>
<gene>
    <name evidence="2" type="ORF">PHPALM_10485</name>
</gene>
<keyword evidence="3" id="KW-1185">Reference proteome</keyword>
<organism evidence="2 3">
    <name type="scientific">Phytophthora palmivora</name>
    <dbReference type="NCBI Taxonomy" id="4796"/>
    <lineage>
        <taxon>Eukaryota</taxon>
        <taxon>Sar</taxon>
        <taxon>Stramenopiles</taxon>
        <taxon>Oomycota</taxon>
        <taxon>Peronosporomycetes</taxon>
        <taxon>Peronosporales</taxon>
        <taxon>Peronosporaceae</taxon>
        <taxon>Phytophthora</taxon>
    </lineage>
</organism>
<sequence>MDPRPLTGGHTSMGAYERHLIKDVHLFLENIDAARCVLLAPPKIPFKEFTRLRKKSETKGDLHPVWGFPWMQLEHTFSVAQAAGSLTLKELQGEAQLEFILIQQDLRDQFAHLVVKRQLITEMEVLRSSTQPSSQRDRGGQQPSGSLPGASLPAPINSVKWDILPTSLAAGAARSAAALRRHAPREREARHSDQERHAKPSLVFEYEARSQSLPPRPPTSGPDRAGSFLQDEIALDIGLGALAATQSDKPTAFDVLRQDVDALGRETRELHGRVNHQVPAFALKELHRSLDALAFWAHIQMPAMSRRDIHTTRLMGIALNGAHTVRPLLTLLVRRMGASLHSLLQALTTLVGVVSETQPRFEEGSSPTLDLLPPSQGKILRTIVPCKTPHEVDDIGSAMPVEDPNRSNEAVLHLVIPNGANQHEDPNRSNEAVLHLVIPNGANQR</sequence>
<dbReference type="Proteomes" id="UP000237271">
    <property type="component" value="Unassembled WGS sequence"/>
</dbReference>
<feature type="region of interest" description="Disordered" evidence="1">
    <location>
        <begin position="126"/>
        <end position="152"/>
    </location>
</feature>
<feature type="compositionally biased region" description="Basic and acidic residues" evidence="1">
    <location>
        <begin position="185"/>
        <end position="198"/>
    </location>
</feature>
<dbReference type="EMBL" id="NCKW01005503">
    <property type="protein sequence ID" value="POM72752.1"/>
    <property type="molecule type" value="Genomic_DNA"/>
</dbReference>
<feature type="region of interest" description="Disordered" evidence="1">
    <location>
        <begin position="207"/>
        <end position="226"/>
    </location>
</feature>
<dbReference type="GO" id="GO:0005524">
    <property type="term" value="F:ATP binding"/>
    <property type="evidence" value="ECO:0007669"/>
    <property type="project" value="UniProtKB-KW"/>
</dbReference>
<reference evidence="2 3" key="1">
    <citation type="journal article" date="2017" name="Genome Biol. Evol.">
        <title>Phytophthora megakarya and P. palmivora, closely related causal agents of cacao black pod rot, underwent increases in genome sizes and gene numbers by different mechanisms.</title>
        <authorList>
            <person name="Ali S.S."/>
            <person name="Shao J."/>
            <person name="Lary D.J."/>
            <person name="Kronmiller B."/>
            <person name="Shen D."/>
            <person name="Strem M.D."/>
            <person name="Amoako-Attah I."/>
            <person name="Akrofi A.Y."/>
            <person name="Begoude B.A."/>
            <person name="Ten Hoopen G.M."/>
            <person name="Coulibaly K."/>
            <person name="Kebe B.I."/>
            <person name="Melnick R.L."/>
            <person name="Guiltinan M.J."/>
            <person name="Tyler B.M."/>
            <person name="Meinhardt L.W."/>
            <person name="Bailey B.A."/>
        </authorList>
    </citation>
    <scope>NUCLEOTIDE SEQUENCE [LARGE SCALE GENOMIC DNA]</scope>
    <source>
        <strain evidence="3">sbr112.9</strain>
    </source>
</reference>
<proteinExistence type="predicted"/>
<protein>
    <submittedName>
        <fullName evidence="2">ATP-binding cassette (ABC) Superfamily</fullName>
    </submittedName>
</protein>
<keyword evidence="2" id="KW-0067">ATP-binding</keyword>
<keyword evidence="2" id="KW-0547">Nucleotide-binding</keyword>
<accession>A0A2P4Y4L9</accession>
<evidence type="ECO:0000313" key="2">
    <source>
        <dbReference type="EMBL" id="POM72752.1"/>
    </source>
</evidence>
<feature type="region of interest" description="Disordered" evidence="1">
    <location>
        <begin position="175"/>
        <end position="201"/>
    </location>
</feature>
<name>A0A2P4Y4L9_9STRA</name>
<dbReference type="AlphaFoldDB" id="A0A2P4Y4L9"/>
<evidence type="ECO:0000256" key="1">
    <source>
        <dbReference type="SAM" id="MobiDB-lite"/>
    </source>
</evidence>
<evidence type="ECO:0000313" key="3">
    <source>
        <dbReference type="Proteomes" id="UP000237271"/>
    </source>
</evidence>